<gene>
    <name evidence="3" type="ORF">IZ6_15270</name>
</gene>
<dbReference type="InterPro" id="IPR036188">
    <property type="entry name" value="FAD/NAD-bd_sf"/>
</dbReference>
<accession>A0A6S6QU62</accession>
<evidence type="ECO:0000259" key="2">
    <source>
        <dbReference type="Pfam" id="PF01266"/>
    </source>
</evidence>
<proteinExistence type="predicted"/>
<organism evidence="3 4">
    <name type="scientific">Terrihabitans soli</name>
    <dbReference type="NCBI Taxonomy" id="708113"/>
    <lineage>
        <taxon>Bacteria</taxon>
        <taxon>Pseudomonadati</taxon>
        <taxon>Pseudomonadota</taxon>
        <taxon>Alphaproteobacteria</taxon>
        <taxon>Hyphomicrobiales</taxon>
        <taxon>Terrihabitans</taxon>
    </lineage>
</organism>
<dbReference type="Proteomes" id="UP000515317">
    <property type="component" value="Chromosome"/>
</dbReference>
<name>A0A6S6QU62_9HYPH</name>
<dbReference type="Gene3D" id="3.30.9.10">
    <property type="entry name" value="D-Amino Acid Oxidase, subunit A, domain 2"/>
    <property type="match status" value="1"/>
</dbReference>
<dbReference type="InterPro" id="IPR006076">
    <property type="entry name" value="FAD-dep_OxRdtase"/>
</dbReference>
<dbReference type="AlphaFoldDB" id="A0A6S6QU62"/>
<evidence type="ECO:0000313" key="4">
    <source>
        <dbReference type="Proteomes" id="UP000515317"/>
    </source>
</evidence>
<evidence type="ECO:0000313" key="3">
    <source>
        <dbReference type="EMBL" id="BCJ90792.1"/>
    </source>
</evidence>
<evidence type="ECO:0000256" key="1">
    <source>
        <dbReference type="ARBA" id="ARBA00023002"/>
    </source>
</evidence>
<dbReference type="KEGG" id="tso:IZ6_15270"/>
<dbReference type="Pfam" id="PF01266">
    <property type="entry name" value="DAO"/>
    <property type="match status" value="1"/>
</dbReference>
<protein>
    <recommendedName>
        <fullName evidence="2">FAD dependent oxidoreductase domain-containing protein</fullName>
    </recommendedName>
</protein>
<keyword evidence="1" id="KW-0560">Oxidoreductase</keyword>
<dbReference type="Gene3D" id="3.50.50.60">
    <property type="entry name" value="FAD/NAD(P)-binding domain"/>
    <property type="match status" value="1"/>
</dbReference>
<dbReference type="GO" id="GO:0016491">
    <property type="term" value="F:oxidoreductase activity"/>
    <property type="evidence" value="ECO:0007669"/>
    <property type="project" value="UniProtKB-KW"/>
</dbReference>
<dbReference type="SUPFAM" id="SSF51905">
    <property type="entry name" value="FAD/NAD(P)-binding domain"/>
    <property type="match status" value="1"/>
</dbReference>
<sequence>MLGPRIRVAVLGGGFQGACIALELAARGIRCDLYERNALCLAEASCHNHGKIHLGFGYGKDPSLETAKLMVRGALTFERSLQRWIGSTASLTARSSFAYAVHKDSHVEADAFEAHCVKVSELLREATNGKGTDYFGSDVLQPADRMSRTEINAEFEREIVTGGVRTPEIAIDPEALAKLVRARLQSEPSIVLHAGRVVTSVKPADTGLTVASKAGDAVSEERYDFVVNTLGPGRFKVDAELGLMPKRPWLYRFRYVLRAEADPPQRLRSTTIVSGPFGDIVSYGGGAVCLSWYPADLAASSKDLTPPAIPVQLTGAKGAELRDKVLKGLTAVVPDVARVTLSKPVIKGGWMVNWGAAGIEDPHSELHRPFTVGVHRHGPYVSVDTGRLTLVPLFAEQAVRLMEA</sequence>
<feature type="domain" description="FAD dependent oxidoreductase" evidence="2">
    <location>
        <begin position="7"/>
        <end position="290"/>
    </location>
</feature>
<dbReference type="EMBL" id="AP023361">
    <property type="protein sequence ID" value="BCJ90792.1"/>
    <property type="molecule type" value="Genomic_DNA"/>
</dbReference>
<dbReference type="RefSeq" id="WP_222877397.1">
    <property type="nucleotide sequence ID" value="NZ_AP023361.1"/>
</dbReference>
<keyword evidence="4" id="KW-1185">Reference proteome</keyword>
<reference evidence="3 4" key="1">
    <citation type="submission" date="2020-08" db="EMBL/GenBank/DDBJ databases">
        <title>Genome sequence of Rhizobiales bacterium strain IZ6.</title>
        <authorList>
            <person name="Nakai R."/>
            <person name="Naganuma T."/>
        </authorList>
    </citation>
    <scope>NUCLEOTIDE SEQUENCE [LARGE SCALE GENOMIC DNA]</scope>
    <source>
        <strain evidence="3 4">IZ6</strain>
    </source>
</reference>